<dbReference type="Gene3D" id="2.30.29.30">
    <property type="entry name" value="Pleckstrin-homology domain (PH domain)/Phosphotyrosine-binding domain (PTB)"/>
    <property type="match status" value="1"/>
</dbReference>
<evidence type="ECO:0000256" key="3">
    <source>
        <dbReference type="ARBA" id="ARBA00022833"/>
    </source>
</evidence>
<dbReference type="SUPFAM" id="SSF50729">
    <property type="entry name" value="PH domain-like"/>
    <property type="match status" value="1"/>
</dbReference>
<reference evidence="10 12" key="2">
    <citation type="submission" date="2018-03" db="EMBL/GenBank/DDBJ databases">
        <authorList>
            <person name="Fogelqvist J."/>
        </authorList>
    </citation>
    <scope>NUCLEOTIDE SEQUENCE [LARGE SCALE GENOMIC DNA]</scope>
</reference>
<dbReference type="PROSITE" id="PS50115">
    <property type="entry name" value="ARFGAP"/>
    <property type="match status" value="1"/>
</dbReference>
<dbReference type="PANTHER" id="PTHR23180:SF160">
    <property type="entry name" value="ADP-RIBOSYLATION FACTOR GTPASE-ACTIVATING PROTEIN EFFECTOR PROTEIN 1"/>
    <property type="match status" value="1"/>
</dbReference>
<evidence type="ECO:0000259" key="8">
    <source>
        <dbReference type="PROSITE" id="PS50115"/>
    </source>
</evidence>
<dbReference type="Gene3D" id="1.25.40.20">
    <property type="entry name" value="Ankyrin repeat-containing domain"/>
    <property type="match status" value="1"/>
</dbReference>
<evidence type="ECO:0000313" key="10">
    <source>
        <dbReference type="EMBL" id="SPQ96453.1"/>
    </source>
</evidence>
<dbReference type="PROSITE" id="PS50003">
    <property type="entry name" value="PH_DOMAIN"/>
    <property type="match status" value="1"/>
</dbReference>
<dbReference type="InterPro" id="IPR001849">
    <property type="entry name" value="PH_domain"/>
</dbReference>
<accession>A0A0G4IYK6</accession>
<evidence type="ECO:0000256" key="6">
    <source>
        <dbReference type="SAM" id="MobiDB-lite"/>
    </source>
</evidence>
<dbReference type="STRING" id="37360.A0A0G4IYK6"/>
<dbReference type="PRINTS" id="PR00405">
    <property type="entry name" value="REVINTRACTNG"/>
</dbReference>
<evidence type="ECO:0000256" key="4">
    <source>
        <dbReference type="PROSITE-ProRule" id="PRU00023"/>
    </source>
</evidence>
<gene>
    <name evidence="9" type="ORF">PBRA_007918</name>
    <name evidence="10" type="ORF">PLBR_LOCUS3668</name>
</gene>
<dbReference type="CDD" id="cd08204">
    <property type="entry name" value="ArfGap"/>
    <property type="match status" value="1"/>
</dbReference>
<proteinExistence type="predicted"/>
<protein>
    <submittedName>
        <fullName evidence="9">Uncharacterized protein</fullName>
    </submittedName>
</protein>
<dbReference type="GO" id="GO:0005096">
    <property type="term" value="F:GTPase activator activity"/>
    <property type="evidence" value="ECO:0007669"/>
    <property type="project" value="InterPro"/>
</dbReference>
<dbReference type="SMART" id="SM00105">
    <property type="entry name" value="ArfGap"/>
    <property type="match status" value="1"/>
</dbReference>
<dbReference type="InterPro" id="IPR011993">
    <property type="entry name" value="PH-like_dom_sf"/>
</dbReference>
<evidence type="ECO:0000256" key="2">
    <source>
        <dbReference type="ARBA" id="ARBA00022771"/>
    </source>
</evidence>
<dbReference type="Gene3D" id="1.20.1270.60">
    <property type="entry name" value="Arfaptin homology (AH) domain/BAR domain"/>
    <property type="match status" value="1"/>
</dbReference>
<feature type="domain" description="Arf-GAP" evidence="8">
    <location>
        <begin position="543"/>
        <end position="672"/>
    </location>
</feature>
<dbReference type="GO" id="GO:0008270">
    <property type="term" value="F:zinc ion binding"/>
    <property type="evidence" value="ECO:0007669"/>
    <property type="project" value="UniProtKB-KW"/>
</dbReference>
<dbReference type="Proteomes" id="UP000039324">
    <property type="component" value="Unassembled WGS sequence"/>
</dbReference>
<dbReference type="GO" id="GO:0005737">
    <property type="term" value="C:cytoplasm"/>
    <property type="evidence" value="ECO:0007669"/>
    <property type="project" value="InterPro"/>
</dbReference>
<keyword evidence="1" id="KW-0479">Metal-binding</keyword>
<feature type="region of interest" description="Disordered" evidence="6">
    <location>
        <begin position="1"/>
        <end position="33"/>
    </location>
</feature>
<dbReference type="InterPro" id="IPR027267">
    <property type="entry name" value="AH/BAR_dom_sf"/>
</dbReference>
<evidence type="ECO:0000313" key="11">
    <source>
        <dbReference type="Proteomes" id="UP000039324"/>
    </source>
</evidence>
<dbReference type="AlphaFoldDB" id="A0A0G4IYK6"/>
<sequence>MSQSLSSAAVRAAVSAGNQPGSSSSTTPSLSADLEGMTRDELVLCVVRARDKIAEQHRVIEARDDELHRVLERNRSLSKQVGDLRAQLHVARGHIDAPDAPDENADANASDPVLQRSTNGLQEPPGTLLQYGPPSPFFWSDLAERETRLRALDRHLKSIDRLGTTFCSAGRDMAIAANALAMQLCADWRDVEIESSTGDMLSFSGSFRALGEILKELQVFLDILCFSIDNTLMQRLRAYRSTLTKTTAQVQTLYRMWDELDASVIRSLTHASSGKFARSRPDLAALDAKFQLAAFDCVSDVNKAVSGGKLELLEGLCASQYALLSFFHSGHELSLSMNPGAKQTQVAIERRMAWLNEAQGELCIARRQLEARLASTPSRDERAHSTSPHEGSTPGVRYRRQSTGERRASRMTISKQGYLLKQSSSLKKDWKRRWFVLEDGQLFYYRPVDVSSGRTSVSPNPTVRRDLVPEFVTNILICTVRLVESPPYCFEIISPNRRVYVLQAESQDDATSWIDCIQNCTEFMLSSRGPASPSARQLPFASERVRQERRSNVMALIMSANSTCADCGDPQPEWAAINHGISICIECSGIHRSLGSHISKVRSLTLDDIPIDILQLLIAIGNDRFNDTWEALLPPDDGTKPSPDVARHRKEMFIRRKYINREFVVRPVEHEQDIVDRRLLECSSRGLVREMVILLGQGANLAYTDPSDGSTALHVACEQDHALAVQYLLLQSGTDANARDINGLTPRDRAVHTGADRVVDLLASTPIV</sequence>
<evidence type="ECO:0000256" key="5">
    <source>
        <dbReference type="PROSITE-ProRule" id="PRU00288"/>
    </source>
</evidence>
<name>A0A0G4IYK6_PLABS</name>
<feature type="region of interest" description="Disordered" evidence="6">
    <location>
        <begin position="374"/>
        <end position="410"/>
    </location>
</feature>
<dbReference type="SUPFAM" id="SSF48403">
    <property type="entry name" value="Ankyrin repeat"/>
    <property type="match status" value="1"/>
</dbReference>
<dbReference type="EMBL" id="OVEO01000006">
    <property type="protein sequence ID" value="SPQ96453.1"/>
    <property type="molecule type" value="Genomic_DNA"/>
</dbReference>
<feature type="domain" description="PH" evidence="7">
    <location>
        <begin position="412"/>
        <end position="522"/>
    </location>
</feature>
<reference evidence="9 11" key="1">
    <citation type="submission" date="2015-02" db="EMBL/GenBank/DDBJ databases">
        <authorList>
            <person name="Chooi Y.-H."/>
        </authorList>
    </citation>
    <scope>NUCLEOTIDE SEQUENCE [LARGE SCALE GENOMIC DNA]</scope>
    <source>
        <strain evidence="9">E3</strain>
    </source>
</reference>
<evidence type="ECO:0000256" key="1">
    <source>
        <dbReference type="ARBA" id="ARBA00022723"/>
    </source>
</evidence>
<dbReference type="Pfam" id="PF00169">
    <property type="entry name" value="PH"/>
    <property type="match status" value="1"/>
</dbReference>
<dbReference type="InterPro" id="IPR004148">
    <property type="entry name" value="BAR_dom"/>
</dbReference>
<feature type="region of interest" description="Disordered" evidence="6">
    <location>
        <begin position="95"/>
        <end position="127"/>
    </location>
</feature>
<keyword evidence="4" id="KW-0040">ANK repeat</keyword>
<dbReference type="PANTHER" id="PTHR23180">
    <property type="entry name" value="CENTAURIN/ARF"/>
    <property type="match status" value="1"/>
</dbReference>
<dbReference type="OrthoDB" id="10070851at2759"/>
<dbReference type="InterPro" id="IPR037278">
    <property type="entry name" value="ARFGAP/RecO"/>
</dbReference>
<dbReference type="Proteomes" id="UP000290189">
    <property type="component" value="Unassembled WGS sequence"/>
</dbReference>
<dbReference type="EMBL" id="CDSF01000099">
    <property type="protein sequence ID" value="CEP00184.1"/>
    <property type="molecule type" value="Genomic_DNA"/>
</dbReference>
<dbReference type="PROSITE" id="PS50088">
    <property type="entry name" value="ANK_REPEAT"/>
    <property type="match status" value="1"/>
</dbReference>
<dbReference type="OMA" id="PLDCQRI"/>
<dbReference type="InterPro" id="IPR001164">
    <property type="entry name" value="ArfGAP_dom"/>
</dbReference>
<keyword evidence="2 5" id="KW-0863">Zinc-finger</keyword>
<dbReference type="InterPro" id="IPR045258">
    <property type="entry name" value="ACAP1/2/3-like"/>
</dbReference>
<geneLocation type="mitochondrion" evidence="10"/>
<organism evidence="9 11">
    <name type="scientific">Plasmodiophora brassicae</name>
    <name type="common">Clubroot disease agent</name>
    <dbReference type="NCBI Taxonomy" id="37360"/>
    <lineage>
        <taxon>Eukaryota</taxon>
        <taxon>Sar</taxon>
        <taxon>Rhizaria</taxon>
        <taxon>Endomyxa</taxon>
        <taxon>Phytomyxea</taxon>
        <taxon>Plasmodiophorida</taxon>
        <taxon>Plasmodiophoridae</taxon>
        <taxon>Plasmodiophora</taxon>
    </lineage>
</organism>
<evidence type="ECO:0000313" key="12">
    <source>
        <dbReference type="Proteomes" id="UP000290189"/>
    </source>
</evidence>
<dbReference type="InterPro" id="IPR036770">
    <property type="entry name" value="Ankyrin_rpt-contain_sf"/>
</dbReference>
<feature type="repeat" description="ANK" evidence="4">
    <location>
        <begin position="708"/>
        <end position="741"/>
    </location>
</feature>
<dbReference type="Pfam" id="PF01412">
    <property type="entry name" value="ArfGap"/>
    <property type="match status" value="1"/>
</dbReference>
<keyword evidence="11" id="KW-1185">Reference proteome</keyword>
<evidence type="ECO:0000313" key="9">
    <source>
        <dbReference type="EMBL" id="CEP00184.1"/>
    </source>
</evidence>
<dbReference type="Gene3D" id="1.10.220.150">
    <property type="entry name" value="Arf GTPase activating protein"/>
    <property type="match status" value="1"/>
</dbReference>
<dbReference type="PROSITE" id="PS50297">
    <property type="entry name" value="ANK_REP_REGION"/>
    <property type="match status" value="1"/>
</dbReference>
<dbReference type="SUPFAM" id="SSF57863">
    <property type="entry name" value="ArfGap/RecO-like zinc finger"/>
    <property type="match status" value="1"/>
</dbReference>
<dbReference type="InterPro" id="IPR002110">
    <property type="entry name" value="Ankyrin_rpt"/>
</dbReference>
<evidence type="ECO:0000259" key="7">
    <source>
        <dbReference type="PROSITE" id="PS50003"/>
    </source>
</evidence>
<dbReference type="SUPFAM" id="SSF103657">
    <property type="entry name" value="BAR/IMD domain-like"/>
    <property type="match status" value="1"/>
</dbReference>
<feature type="compositionally biased region" description="Low complexity" evidence="6">
    <location>
        <begin position="1"/>
        <end position="31"/>
    </location>
</feature>
<dbReference type="InterPro" id="IPR038508">
    <property type="entry name" value="ArfGAP_dom_sf"/>
</dbReference>
<dbReference type="SMART" id="SM00233">
    <property type="entry name" value="PH"/>
    <property type="match status" value="1"/>
</dbReference>
<dbReference type="CDD" id="cd13250">
    <property type="entry name" value="PH_ACAP"/>
    <property type="match status" value="1"/>
</dbReference>
<dbReference type="Pfam" id="PF16746">
    <property type="entry name" value="BAR_3"/>
    <property type="match status" value="1"/>
</dbReference>
<dbReference type="Pfam" id="PF12796">
    <property type="entry name" value="Ank_2"/>
    <property type="match status" value="1"/>
</dbReference>
<keyword evidence="3" id="KW-0862">Zinc</keyword>
<keyword evidence="10" id="KW-0496">Mitochondrion</keyword>